<feature type="transmembrane region" description="Helical" evidence="8">
    <location>
        <begin position="306"/>
        <end position="331"/>
    </location>
</feature>
<dbReference type="AlphaFoldDB" id="F0EJ38"/>
<accession>F0EJ38</accession>
<dbReference type="GO" id="GO:0055085">
    <property type="term" value="P:transmembrane transport"/>
    <property type="evidence" value="ECO:0007669"/>
    <property type="project" value="TreeGrafter"/>
</dbReference>
<keyword evidence="7 8" id="KW-0472">Membrane</keyword>
<feature type="transmembrane region" description="Helical" evidence="8">
    <location>
        <begin position="375"/>
        <end position="408"/>
    </location>
</feature>
<evidence type="ECO:0000256" key="1">
    <source>
        <dbReference type="ARBA" id="ARBA00004651"/>
    </source>
</evidence>
<evidence type="ECO:0000256" key="2">
    <source>
        <dbReference type="ARBA" id="ARBA00009773"/>
    </source>
</evidence>
<feature type="transmembrane region" description="Helical" evidence="8">
    <location>
        <begin position="281"/>
        <end position="300"/>
    </location>
</feature>
<evidence type="ECO:0000256" key="3">
    <source>
        <dbReference type="ARBA" id="ARBA00022448"/>
    </source>
</evidence>
<name>F0EJ38_ENTCA</name>
<dbReference type="Pfam" id="PF01594">
    <property type="entry name" value="AI-2E_transport"/>
    <property type="match status" value="1"/>
</dbReference>
<dbReference type="GO" id="GO:0005886">
    <property type="term" value="C:plasma membrane"/>
    <property type="evidence" value="ECO:0007669"/>
    <property type="project" value="UniProtKB-SubCell"/>
</dbReference>
<organism evidence="9 10">
    <name type="scientific">Enterococcus casseliflavus ATCC 12755</name>
    <dbReference type="NCBI Taxonomy" id="888066"/>
    <lineage>
        <taxon>Bacteria</taxon>
        <taxon>Bacillati</taxon>
        <taxon>Bacillota</taxon>
        <taxon>Bacilli</taxon>
        <taxon>Lactobacillales</taxon>
        <taxon>Enterococcaceae</taxon>
        <taxon>Enterococcus</taxon>
    </lineage>
</organism>
<feature type="transmembrane region" description="Helical" evidence="8">
    <location>
        <begin position="132"/>
        <end position="151"/>
    </location>
</feature>
<keyword evidence="3" id="KW-0813">Transport</keyword>
<proteinExistence type="inferred from homology"/>
<dbReference type="PANTHER" id="PTHR21716">
    <property type="entry name" value="TRANSMEMBRANE PROTEIN"/>
    <property type="match status" value="1"/>
</dbReference>
<feature type="transmembrane region" description="Helical" evidence="8">
    <location>
        <begin position="218"/>
        <end position="240"/>
    </location>
</feature>
<sequence>MPSVNPLSKIFFHYKDIENMSVVFSKGTLFFYRIGVFRYNVAKKARLIMKNNRLIHFLGGKTSYYVLGLIILSAVAVFLLNQISFLFTPFSAILTAIIPPFLFGLILYYLFNPVVDKLESKKIPRSVSIAGIYLLILLLIVFAGFQLYPILEQQTTDLINSLPSLVSDFEKNATAFLENTPFQDEMAQITDTLQNITSNIMSFIGDYWQTGAAGLSSLFSTISTLFIALFTGPIIAFFLLRNPNKFYFSVLSLVPPRFRKDFNEIVKISDIQVGAFLKGQIISSLILGAIYWVVFLLIGLEYASILAIAAGLLCIIPYIGPFIVFFPGLFIAAQDSTGMLVKFLIAWFAVQLLHGDLVVPRVMGDRLKIHPITILVVLLVMGDLMGIVGVIFGIPIYCLLKVLVVYVFRKFKQRYNRYYGQEGKYFHSAFTSKDYLGDEDKDPKKKA</sequence>
<evidence type="ECO:0000256" key="8">
    <source>
        <dbReference type="SAM" id="Phobius"/>
    </source>
</evidence>
<comment type="similarity">
    <text evidence="2">Belongs to the autoinducer-2 exporter (AI-2E) (TC 2.A.86) family.</text>
</comment>
<dbReference type="InterPro" id="IPR002549">
    <property type="entry name" value="AI-2E-like"/>
</dbReference>
<dbReference type="Proteomes" id="UP000004835">
    <property type="component" value="Unassembled WGS sequence"/>
</dbReference>
<comment type="caution">
    <text evidence="9">The sequence shown here is derived from an EMBL/GenBank/DDBJ whole genome shotgun (WGS) entry which is preliminary data.</text>
</comment>
<feature type="transmembrane region" description="Helical" evidence="8">
    <location>
        <begin position="62"/>
        <end position="80"/>
    </location>
</feature>
<dbReference type="HOGENOM" id="CLU_031275_8_2_9"/>
<feature type="transmembrane region" description="Helical" evidence="8">
    <location>
        <begin position="86"/>
        <end position="111"/>
    </location>
</feature>
<evidence type="ECO:0000256" key="7">
    <source>
        <dbReference type="ARBA" id="ARBA00023136"/>
    </source>
</evidence>
<evidence type="ECO:0000256" key="5">
    <source>
        <dbReference type="ARBA" id="ARBA00022692"/>
    </source>
</evidence>
<keyword evidence="6 8" id="KW-1133">Transmembrane helix</keyword>
<feature type="transmembrane region" description="Helical" evidence="8">
    <location>
        <begin position="20"/>
        <end position="41"/>
    </location>
</feature>
<keyword evidence="4" id="KW-1003">Cell membrane</keyword>
<evidence type="ECO:0000256" key="6">
    <source>
        <dbReference type="ARBA" id="ARBA00022989"/>
    </source>
</evidence>
<evidence type="ECO:0008006" key="11">
    <source>
        <dbReference type="Google" id="ProtNLM"/>
    </source>
</evidence>
<evidence type="ECO:0000256" key="4">
    <source>
        <dbReference type="ARBA" id="ARBA00022475"/>
    </source>
</evidence>
<gene>
    <name evidence="9" type="ORF">HMPREF9087_1476</name>
</gene>
<dbReference type="EMBL" id="AEWT01000010">
    <property type="protein sequence ID" value="EGC70088.1"/>
    <property type="molecule type" value="Genomic_DNA"/>
</dbReference>
<feature type="transmembrane region" description="Helical" evidence="8">
    <location>
        <begin position="343"/>
        <end position="363"/>
    </location>
</feature>
<dbReference type="PANTHER" id="PTHR21716:SF53">
    <property type="entry name" value="PERMEASE PERM-RELATED"/>
    <property type="match status" value="1"/>
</dbReference>
<keyword evidence="5 8" id="KW-0812">Transmembrane</keyword>
<reference evidence="9 10" key="1">
    <citation type="submission" date="2011-01" db="EMBL/GenBank/DDBJ databases">
        <authorList>
            <person name="Muzny D."/>
            <person name="Qin X."/>
            <person name="Deng J."/>
            <person name="Jiang H."/>
            <person name="Liu Y."/>
            <person name="Qu J."/>
            <person name="Song X.-Z."/>
            <person name="Zhang L."/>
            <person name="Thornton R."/>
            <person name="Coyle M."/>
            <person name="Francisco L."/>
            <person name="Jackson L."/>
            <person name="Javaid M."/>
            <person name="Korchina V."/>
            <person name="Kovar C."/>
            <person name="Mata R."/>
            <person name="Mathew T."/>
            <person name="Ngo R."/>
            <person name="Nguyen L."/>
            <person name="Nguyen N."/>
            <person name="Okwuonu G."/>
            <person name="Ongeri F."/>
            <person name="Pham C."/>
            <person name="Simmons D."/>
            <person name="Wilczek-Boney K."/>
            <person name="Hale W."/>
            <person name="Jakkamsetti A."/>
            <person name="Pham P."/>
            <person name="Ruth R."/>
            <person name="San Lucas F."/>
            <person name="Warren J."/>
            <person name="Zhang J."/>
            <person name="Zhao Z."/>
            <person name="Zhou C."/>
            <person name="Zhu D."/>
            <person name="Lee S."/>
            <person name="Bess C."/>
            <person name="Blankenburg K."/>
            <person name="Forbes L."/>
            <person name="Fu Q."/>
            <person name="Gubbala S."/>
            <person name="Hirani K."/>
            <person name="Jayaseelan J.C."/>
            <person name="Lara F."/>
            <person name="Munidasa M."/>
            <person name="Palculict T."/>
            <person name="Patil S."/>
            <person name="Pu L.-L."/>
            <person name="Saada N."/>
            <person name="Tang L."/>
            <person name="Weissenberger G."/>
            <person name="Zhu Y."/>
            <person name="Hemphill L."/>
            <person name="Shang Y."/>
            <person name="Youmans B."/>
            <person name="Ayvaz T."/>
            <person name="Ross M."/>
            <person name="Santibanez J."/>
            <person name="Aqrawi P."/>
            <person name="Gross S."/>
            <person name="Joshi V."/>
            <person name="Fowler G."/>
            <person name="Nazareth L."/>
            <person name="Reid J."/>
            <person name="Worley K."/>
            <person name="Petrosino J."/>
            <person name="Highlander S."/>
            <person name="Gibbs R."/>
        </authorList>
    </citation>
    <scope>NUCLEOTIDE SEQUENCE [LARGE SCALE GENOMIC DNA]</scope>
    <source>
        <strain evidence="9 10">ATCC 12755</strain>
    </source>
</reference>
<protein>
    <recommendedName>
        <fullName evidence="11">ATP synthase F0, A subunit</fullName>
    </recommendedName>
</protein>
<evidence type="ECO:0000313" key="10">
    <source>
        <dbReference type="Proteomes" id="UP000004835"/>
    </source>
</evidence>
<comment type="subcellular location">
    <subcellularLocation>
        <location evidence="1">Cell membrane</location>
        <topology evidence="1">Multi-pass membrane protein</topology>
    </subcellularLocation>
</comment>
<evidence type="ECO:0000313" key="9">
    <source>
        <dbReference type="EMBL" id="EGC70088.1"/>
    </source>
</evidence>